<dbReference type="EMBL" id="LSRX01000065">
    <property type="protein sequence ID" value="OLQ11100.1"/>
    <property type="molecule type" value="Genomic_DNA"/>
</dbReference>
<reference evidence="1 2" key="1">
    <citation type="submission" date="2016-02" db="EMBL/GenBank/DDBJ databases">
        <title>Genome analysis of coral dinoflagellate symbionts highlights evolutionary adaptations to a symbiotic lifestyle.</title>
        <authorList>
            <person name="Aranda M."/>
            <person name="Li Y."/>
            <person name="Liew Y.J."/>
            <person name="Baumgarten S."/>
            <person name="Simakov O."/>
            <person name="Wilson M."/>
            <person name="Piel J."/>
            <person name="Ashoor H."/>
            <person name="Bougouffa S."/>
            <person name="Bajic V.B."/>
            <person name="Ryu T."/>
            <person name="Ravasi T."/>
            <person name="Bayer T."/>
            <person name="Micklem G."/>
            <person name="Kim H."/>
            <person name="Bhak J."/>
            <person name="Lajeunesse T.C."/>
            <person name="Voolstra C.R."/>
        </authorList>
    </citation>
    <scope>NUCLEOTIDE SEQUENCE [LARGE SCALE GENOMIC DNA]</scope>
    <source>
        <strain evidence="1 2">CCMP2467</strain>
    </source>
</reference>
<sequence>MYNAVKGGVPTPEDVAAAIDDLEGLYRACADSGRLAEAKFDFMKALVTLGTPYQEQLKVDDVINIAEKVAFQPPAVDVIRHDVFPAA</sequence>
<evidence type="ECO:0000313" key="1">
    <source>
        <dbReference type="EMBL" id="OLQ11100.1"/>
    </source>
</evidence>
<organism evidence="1 2">
    <name type="scientific">Symbiodinium microadriaticum</name>
    <name type="common">Dinoflagellate</name>
    <name type="synonym">Zooxanthella microadriatica</name>
    <dbReference type="NCBI Taxonomy" id="2951"/>
    <lineage>
        <taxon>Eukaryota</taxon>
        <taxon>Sar</taxon>
        <taxon>Alveolata</taxon>
        <taxon>Dinophyceae</taxon>
        <taxon>Suessiales</taxon>
        <taxon>Symbiodiniaceae</taxon>
        <taxon>Symbiodinium</taxon>
    </lineage>
</organism>
<comment type="caution">
    <text evidence="1">The sequence shown here is derived from an EMBL/GenBank/DDBJ whole genome shotgun (WGS) entry which is preliminary data.</text>
</comment>
<keyword evidence="2" id="KW-1185">Reference proteome</keyword>
<protein>
    <submittedName>
        <fullName evidence="1">Uncharacterized protein</fullName>
    </submittedName>
</protein>
<dbReference type="Proteomes" id="UP000186817">
    <property type="component" value="Unassembled WGS sequence"/>
</dbReference>
<accession>A0A1Q9EUM7</accession>
<dbReference type="AlphaFoldDB" id="A0A1Q9EUM7"/>
<proteinExistence type="predicted"/>
<name>A0A1Q9EUM7_SYMMI</name>
<evidence type="ECO:0000313" key="2">
    <source>
        <dbReference type="Proteomes" id="UP000186817"/>
    </source>
</evidence>
<gene>
    <name evidence="1" type="ORF">AK812_SmicGene5103</name>
</gene>